<protein>
    <submittedName>
        <fullName evidence="1">Uncharacterized protein</fullName>
    </submittedName>
</protein>
<reference evidence="1 2" key="1">
    <citation type="submission" date="2023-04" db="EMBL/GenBank/DDBJ databases">
        <title>A novel bacteria isolated from coastal sediment.</title>
        <authorList>
            <person name="Liu X.-J."/>
            <person name="Du Z.-J."/>
        </authorList>
    </citation>
    <scope>NUCLEOTIDE SEQUENCE [LARGE SCALE GENOMIC DNA]</scope>
    <source>
        <strain evidence="1 2">SDUM461003</strain>
    </source>
</reference>
<keyword evidence="2" id="KW-1185">Reference proteome</keyword>
<dbReference type="Proteomes" id="UP001225316">
    <property type="component" value="Unassembled WGS sequence"/>
</dbReference>
<gene>
    <name evidence="1" type="ORF">QEH52_11675</name>
</gene>
<dbReference type="EMBL" id="JARXHW010000026">
    <property type="protein sequence ID" value="MDQ8208172.1"/>
    <property type="molecule type" value="Genomic_DNA"/>
</dbReference>
<evidence type="ECO:0000313" key="2">
    <source>
        <dbReference type="Proteomes" id="UP001225316"/>
    </source>
</evidence>
<proteinExistence type="predicted"/>
<comment type="caution">
    <text evidence="1">The sequence shown here is derived from an EMBL/GenBank/DDBJ whole genome shotgun (WGS) entry which is preliminary data.</text>
</comment>
<name>A0ABU1AX49_9BACT</name>
<accession>A0ABU1AX49</accession>
<dbReference type="RefSeq" id="WP_308950649.1">
    <property type="nucleotide sequence ID" value="NZ_JARXHW010000026.1"/>
</dbReference>
<organism evidence="1 2">
    <name type="scientific">Thalassobacterium maritimum</name>
    <dbReference type="NCBI Taxonomy" id="3041265"/>
    <lineage>
        <taxon>Bacteria</taxon>
        <taxon>Pseudomonadati</taxon>
        <taxon>Verrucomicrobiota</taxon>
        <taxon>Opitutia</taxon>
        <taxon>Puniceicoccales</taxon>
        <taxon>Coraliomargaritaceae</taxon>
        <taxon>Thalassobacterium</taxon>
    </lineage>
</organism>
<evidence type="ECO:0000313" key="1">
    <source>
        <dbReference type="EMBL" id="MDQ8208172.1"/>
    </source>
</evidence>
<sequence length="281" mass="32747">MQVSEDSLDRALRIAEAWVAAIEGLGWRIQTSDEDPKMSVLIDGEQIPVRFREKLSATKSRSPILGWIEHSYQPSKVLLFEVTDWRFSGARLQKCWQDSDSEKLEAKLSRFVETLPLYAAYLKRERTIEAEQREVIRLNHERYERRRKAEELKASYLRRKREELARAQSEEQTRRANLSQLASDWQESKRIRQFCKEVESEARYGTLDHIQAGAGDWLRWATRIADLKDPFKNGQLDYEITSTGHDSDLDCSLNPEQVDFPLPEELQAQIASLLDFESKSL</sequence>